<name>A0A7J6LCV3_PEROL</name>
<keyword evidence="2" id="KW-0472">Membrane</keyword>
<feature type="transmembrane region" description="Helical" evidence="2">
    <location>
        <begin position="100"/>
        <end position="117"/>
    </location>
</feature>
<evidence type="ECO:0000313" key="4">
    <source>
        <dbReference type="Proteomes" id="UP000572268"/>
    </source>
</evidence>
<evidence type="ECO:0000256" key="2">
    <source>
        <dbReference type="SAM" id="Phobius"/>
    </source>
</evidence>
<keyword evidence="2" id="KW-1133">Transmembrane helix</keyword>
<feature type="transmembrane region" description="Helical" evidence="2">
    <location>
        <begin position="66"/>
        <end position="88"/>
    </location>
</feature>
<feature type="transmembrane region" description="Helical" evidence="2">
    <location>
        <begin position="419"/>
        <end position="439"/>
    </location>
</feature>
<dbReference type="Proteomes" id="UP000572268">
    <property type="component" value="Unassembled WGS sequence"/>
</dbReference>
<accession>A0A7J6LCV3</accession>
<protein>
    <recommendedName>
        <fullName evidence="5">Aluminum-activated malate transporter 1</fullName>
    </recommendedName>
</protein>
<feature type="compositionally biased region" description="Gly residues" evidence="1">
    <location>
        <begin position="772"/>
        <end position="781"/>
    </location>
</feature>
<organism evidence="3 4">
    <name type="scientific">Perkinsus olseni</name>
    <name type="common">Perkinsus atlanticus</name>
    <dbReference type="NCBI Taxonomy" id="32597"/>
    <lineage>
        <taxon>Eukaryota</taxon>
        <taxon>Sar</taxon>
        <taxon>Alveolata</taxon>
        <taxon>Perkinsozoa</taxon>
        <taxon>Perkinsea</taxon>
        <taxon>Perkinsida</taxon>
        <taxon>Perkinsidae</taxon>
        <taxon>Perkinsus</taxon>
    </lineage>
</organism>
<evidence type="ECO:0000256" key="1">
    <source>
        <dbReference type="SAM" id="MobiDB-lite"/>
    </source>
</evidence>
<feature type="transmembrane region" description="Helical" evidence="2">
    <location>
        <begin position="451"/>
        <end position="469"/>
    </location>
</feature>
<comment type="caution">
    <text evidence="3">The sequence shown here is derived from an EMBL/GenBank/DDBJ whole genome shotgun (WGS) entry which is preliminary data.</text>
</comment>
<reference evidence="3 4" key="1">
    <citation type="submission" date="2020-04" db="EMBL/GenBank/DDBJ databases">
        <title>Perkinsus olseni comparative genomics.</title>
        <authorList>
            <person name="Bogema D.R."/>
        </authorList>
    </citation>
    <scope>NUCLEOTIDE SEQUENCE [LARGE SCALE GENOMIC DNA]</scope>
    <source>
        <strain evidence="3">ATCC PRA-31</strain>
    </source>
</reference>
<dbReference type="EMBL" id="JABANN010000545">
    <property type="protein sequence ID" value="KAF4657006.1"/>
    <property type="molecule type" value="Genomic_DNA"/>
</dbReference>
<feature type="transmembrane region" description="Helical" evidence="2">
    <location>
        <begin position="560"/>
        <end position="579"/>
    </location>
</feature>
<feature type="transmembrane region" description="Helical" evidence="2">
    <location>
        <begin position="476"/>
        <end position="493"/>
    </location>
</feature>
<keyword evidence="2" id="KW-0812">Transmembrane</keyword>
<gene>
    <name evidence="3" type="ORF">FOL46_007591</name>
</gene>
<proteinExistence type="predicted"/>
<feature type="region of interest" description="Disordered" evidence="1">
    <location>
        <begin position="772"/>
        <end position="793"/>
    </location>
</feature>
<dbReference type="AlphaFoldDB" id="A0A7J6LCV3"/>
<feature type="transmembrane region" description="Helical" evidence="2">
    <location>
        <begin position="129"/>
        <end position="153"/>
    </location>
</feature>
<evidence type="ECO:0008006" key="5">
    <source>
        <dbReference type="Google" id="ProtNLM"/>
    </source>
</evidence>
<feature type="transmembrane region" description="Helical" evidence="2">
    <location>
        <begin position="159"/>
        <end position="182"/>
    </location>
</feature>
<sequence length="862" mass="93974">MVYTFSSDQVMHQVMHQAIVTAVTCALAGIPALFPIPHRYIQFYLLEPPIWAGFNTILDFKASLLFFLRGIVGTWLATGLGCLLHLVVSSICAALDVGYFHIWAMVIALPLTYFIALSHPDAGCKLSEVINYVTAIISLYVPIAIEITGHPYLEGLWNAILVSYGLTCGFLPVFILHLLNWLPTPTSNPLQKFNSATADYFDVLSAYVVSGAENLYTIDNHHVDYDRSLTAASAYLKDDRLRSIIWRMASALYSLRKSITAGTYDELIVEGLWRPVSANLLELRSQNRAVLRVASGRASAAAGGVPNLMATAVKCKESFNEASMAMQKSIKMGEMKSLDTEGITRFQFAIESILRYAELAEEYSLAMAKLRKRQLADDDEEIQWWQSLRLWWEEFTSWAKTWWSRPFFKDDGSSTAEHLLFPLKASLATTIAIIILFPWGKVNASVDRKFLWIYLASSYCVLPVAGACLLKLGRRLVGLTGALIYGLICVEANPFNHAAFFLELIILGFIGGFVKATALSYAGSVFILTWTIVAFTPSVALGEPQADILWGLGWRCALNLVGMSIAFIFSCVFFPVYAISRLQRVSALALGCAANKIQDAVQQLANVGLALDAELVLIDEREGVGRELSAISNRRASLLGDAEAEVSVFGKLFMKGSCTRCFQVQPFIGQITTAALSAYGATTACALKEGTSHDLLVALAPHLRDLGIALGRSGERMFAGLANGEDSRRIWLNDDVHVEMLRCLDAFEETRRCMLGAAAAAAAAAAAGGGGGAAAAGGGGESTSRDETEALSDDNAADASSLSYALYSLHLFIEEWNSIETFLFGDDHDTVREVELHTRAVPQLSSSPTSVADVETCDGFRV</sequence>
<feature type="transmembrane region" description="Helical" evidence="2">
    <location>
        <begin position="14"/>
        <end position="34"/>
    </location>
</feature>
<evidence type="ECO:0000313" key="3">
    <source>
        <dbReference type="EMBL" id="KAF4657006.1"/>
    </source>
</evidence>